<proteinExistence type="predicted"/>
<reference evidence="3" key="1">
    <citation type="journal article" date="2016" name="Nat. Commun.">
        <title>The Gonium pectorale genome demonstrates co-option of cell cycle regulation during the evolution of multicellularity.</title>
        <authorList>
            <person name="Hanschen E.R."/>
            <person name="Marriage T.N."/>
            <person name="Ferris P.J."/>
            <person name="Hamaji T."/>
            <person name="Toyoda A."/>
            <person name="Fujiyama A."/>
            <person name="Neme R."/>
            <person name="Noguchi H."/>
            <person name="Minakuchi Y."/>
            <person name="Suzuki M."/>
            <person name="Kawai-Toyooka H."/>
            <person name="Smith D.R."/>
            <person name="Sparks H."/>
            <person name="Anderson J."/>
            <person name="Bakaric R."/>
            <person name="Luria V."/>
            <person name="Karger A."/>
            <person name="Kirschner M.W."/>
            <person name="Durand P.M."/>
            <person name="Michod R.E."/>
            <person name="Nozaki H."/>
            <person name="Olson B.J."/>
        </authorList>
    </citation>
    <scope>NUCLEOTIDE SEQUENCE [LARGE SCALE GENOMIC DNA]</scope>
    <source>
        <strain evidence="3">NIES-2863</strain>
    </source>
</reference>
<organism evidence="2 3">
    <name type="scientific">Gonium pectorale</name>
    <name type="common">Green alga</name>
    <dbReference type="NCBI Taxonomy" id="33097"/>
    <lineage>
        <taxon>Eukaryota</taxon>
        <taxon>Viridiplantae</taxon>
        <taxon>Chlorophyta</taxon>
        <taxon>core chlorophytes</taxon>
        <taxon>Chlorophyceae</taxon>
        <taxon>CS clade</taxon>
        <taxon>Chlamydomonadales</taxon>
        <taxon>Volvocaceae</taxon>
        <taxon>Gonium</taxon>
    </lineage>
</organism>
<accession>A0A150GH11</accession>
<sequence length="289" mass="28794">MVHCELEALQDPRPYLDDFQVVAETARAAAHQVSTAAPSVAHGAVRATHVGAKAAKRTKWLWRPALWVMKPLRHAAARRLLGEQAPAGVSDAASTTTATSAGGGGLGGSPVLVAAEGLVQAVQPLLSTPHTSDTGSSRGGEEPRNRRGYRSDPDEPSADARAHRKAAAAAPAGAAEAGGGGGSGGIGTFVSGSVGSALGGAGAVLSGARKGVEAGVHAGVQAGKEIGHHLRPRSVEPHSAGADMEQGAAHAARAGSAGAQAARGSVFEGLKRDVQSVVGAIDERMGALQ</sequence>
<keyword evidence="3" id="KW-1185">Reference proteome</keyword>
<feature type="compositionally biased region" description="Low complexity" evidence="1">
    <location>
        <begin position="246"/>
        <end position="256"/>
    </location>
</feature>
<protein>
    <submittedName>
        <fullName evidence="2">Uncharacterized protein</fullName>
    </submittedName>
</protein>
<dbReference type="EMBL" id="LSYV01000024">
    <property type="protein sequence ID" value="KXZ49104.1"/>
    <property type="molecule type" value="Genomic_DNA"/>
</dbReference>
<dbReference type="AlphaFoldDB" id="A0A150GH11"/>
<evidence type="ECO:0000313" key="3">
    <source>
        <dbReference type="Proteomes" id="UP000075714"/>
    </source>
</evidence>
<feature type="compositionally biased region" description="Basic and acidic residues" evidence="1">
    <location>
        <begin position="139"/>
        <end position="161"/>
    </location>
</feature>
<evidence type="ECO:0000313" key="2">
    <source>
        <dbReference type="EMBL" id="KXZ49104.1"/>
    </source>
</evidence>
<feature type="compositionally biased region" description="Polar residues" evidence="1">
    <location>
        <begin position="126"/>
        <end position="136"/>
    </location>
</feature>
<evidence type="ECO:0000256" key="1">
    <source>
        <dbReference type="SAM" id="MobiDB-lite"/>
    </source>
</evidence>
<gene>
    <name evidence="2" type="ORF">GPECTOR_23g35</name>
</gene>
<comment type="caution">
    <text evidence="2">The sequence shown here is derived from an EMBL/GenBank/DDBJ whole genome shotgun (WGS) entry which is preliminary data.</text>
</comment>
<feature type="compositionally biased region" description="Basic and acidic residues" evidence="1">
    <location>
        <begin position="226"/>
        <end position="236"/>
    </location>
</feature>
<dbReference type="OrthoDB" id="548102at2759"/>
<name>A0A150GH11_GONPE</name>
<feature type="region of interest" description="Disordered" evidence="1">
    <location>
        <begin position="126"/>
        <end position="181"/>
    </location>
</feature>
<feature type="region of interest" description="Disordered" evidence="1">
    <location>
        <begin position="226"/>
        <end position="256"/>
    </location>
</feature>
<dbReference type="Proteomes" id="UP000075714">
    <property type="component" value="Unassembled WGS sequence"/>
</dbReference>